<dbReference type="PROSITE" id="PS00463">
    <property type="entry name" value="ZN2_CY6_FUNGAL_1"/>
    <property type="match status" value="1"/>
</dbReference>
<evidence type="ECO:0000256" key="6">
    <source>
        <dbReference type="ARBA" id="ARBA00023163"/>
    </source>
</evidence>
<evidence type="ECO:0000256" key="7">
    <source>
        <dbReference type="ARBA" id="ARBA00023242"/>
    </source>
</evidence>
<evidence type="ECO:0000256" key="1">
    <source>
        <dbReference type="ARBA" id="ARBA00004123"/>
    </source>
</evidence>
<dbReference type="CDD" id="cd00067">
    <property type="entry name" value="GAL4"/>
    <property type="match status" value="1"/>
</dbReference>
<keyword evidence="11" id="KW-1185">Reference proteome</keyword>
<keyword evidence="4" id="KW-0805">Transcription regulation</keyword>
<keyword evidence="2" id="KW-0479">Metal-binding</keyword>
<comment type="subcellular location">
    <subcellularLocation>
        <location evidence="1">Nucleus</location>
    </subcellularLocation>
</comment>
<dbReference type="Pfam" id="PF00172">
    <property type="entry name" value="Zn_clus"/>
    <property type="match status" value="1"/>
</dbReference>
<dbReference type="SMART" id="SM00906">
    <property type="entry name" value="Fungal_trans"/>
    <property type="match status" value="1"/>
</dbReference>
<evidence type="ECO:0000256" key="3">
    <source>
        <dbReference type="ARBA" id="ARBA00022833"/>
    </source>
</evidence>
<evidence type="ECO:0000256" key="8">
    <source>
        <dbReference type="SAM" id="MobiDB-lite"/>
    </source>
</evidence>
<protein>
    <recommendedName>
        <fullName evidence="9">Zn(2)-C6 fungal-type domain-containing protein</fullName>
    </recommendedName>
</protein>
<keyword evidence="7" id="KW-0539">Nucleus</keyword>
<dbReference type="PANTHER" id="PTHR47782">
    <property type="entry name" value="ZN(II)2CYS6 TRANSCRIPTION FACTOR (EUROFUNG)-RELATED"/>
    <property type="match status" value="1"/>
</dbReference>
<dbReference type="AlphaFoldDB" id="A0A6A5X627"/>
<feature type="domain" description="Zn(2)-C6 fungal-type" evidence="9">
    <location>
        <begin position="11"/>
        <end position="41"/>
    </location>
</feature>
<feature type="compositionally biased region" description="Polar residues" evidence="8">
    <location>
        <begin position="79"/>
        <end position="89"/>
    </location>
</feature>
<evidence type="ECO:0000259" key="9">
    <source>
        <dbReference type="PROSITE" id="PS50048"/>
    </source>
</evidence>
<dbReference type="GO" id="GO:0045944">
    <property type="term" value="P:positive regulation of transcription by RNA polymerase II"/>
    <property type="evidence" value="ECO:0007669"/>
    <property type="project" value="TreeGrafter"/>
</dbReference>
<dbReference type="GO" id="GO:0005634">
    <property type="term" value="C:nucleus"/>
    <property type="evidence" value="ECO:0007669"/>
    <property type="project" value="UniProtKB-SubCell"/>
</dbReference>
<dbReference type="Pfam" id="PF04082">
    <property type="entry name" value="Fungal_trans"/>
    <property type="match status" value="1"/>
</dbReference>
<name>A0A6A5X627_9PLEO</name>
<dbReference type="InterPro" id="IPR052202">
    <property type="entry name" value="Yeast_MetPath_Reg"/>
</dbReference>
<dbReference type="GO" id="GO:0043565">
    <property type="term" value="F:sequence-specific DNA binding"/>
    <property type="evidence" value="ECO:0007669"/>
    <property type="project" value="TreeGrafter"/>
</dbReference>
<evidence type="ECO:0000256" key="5">
    <source>
        <dbReference type="ARBA" id="ARBA00023125"/>
    </source>
</evidence>
<dbReference type="CDD" id="cd12148">
    <property type="entry name" value="fungal_TF_MHR"/>
    <property type="match status" value="1"/>
</dbReference>
<dbReference type="PROSITE" id="PS50048">
    <property type="entry name" value="ZN2_CY6_FUNGAL_2"/>
    <property type="match status" value="1"/>
</dbReference>
<keyword evidence="6" id="KW-0804">Transcription</keyword>
<dbReference type="OrthoDB" id="2399539at2759"/>
<dbReference type="InterPro" id="IPR007219">
    <property type="entry name" value="XnlR_reg_dom"/>
</dbReference>
<dbReference type="EMBL" id="ML978084">
    <property type="protein sequence ID" value="KAF2008399.1"/>
    <property type="molecule type" value="Genomic_DNA"/>
</dbReference>
<evidence type="ECO:0000256" key="2">
    <source>
        <dbReference type="ARBA" id="ARBA00022723"/>
    </source>
</evidence>
<gene>
    <name evidence="10" type="ORF">BU24DRAFT_403287</name>
</gene>
<dbReference type="GO" id="GO:0006351">
    <property type="term" value="P:DNA-templated transcription"/>
    <property type="evidence" value="ECO:0007669"/>
    <property type="project" value="InterPro"/>
</dbReference>
<organism evidence="10 11">
    <name type="scientific">Aaosphaeria arxii CBS 175.79</name>
    <dbReference type="NCBI Taxonomy" id="1450172"/>
    <lineage>
        <taxon>Eukaryota</taxon>
        <taxon>Fungi</taxon>
        <taxon>Dikarya</taxon>
        <taxon>Ascomycota</taxon>
        <taxon>Pezizomycotina</taxon>
        <taxon>Dothideomycetes</taxon>
        <taxon>Pleosporomycetidae</taxon>
        <taxon>Pleosporales</taxon>
        <taxon>Pleosporales incertae sedis</taxon>
        <taxon>Aaosphaeria</taxon>
    </lineage>
</organism>
<dbReference type="GO" id="GO:0000981">
    <property type="term" value="F:DNA-binding transcription factor activity, RNA polymerase II-specific"/>
    <property type="evidence" value="ECO:0007669"/>
    <property type="project" value="InterPro"/>
</dbReference>
<keyword evidence="3" id="KW-0862">Zinc</keyword>
<dbReference type="SMART" id="SM00066">
    <property type="entry name" value="GAL4"/>
    <property type="match status" value="1"/>
</dbReference>
<evidence type="ECO:0000256" key="4">
    <source>
        <dbReference type="ARBA" id="ARBA00023015"/>
    </source>
</evidence>
<dbReference type="SUPFAM" id="SSF57701">
    <property type="entry name" value="Zn2/Cys6 DNA-binding domain"/>
    <property type="match status" value="1"/>
</dbReference>
<dbReference type="GeneID" id="54282962"/>
<proteinExistence type="predicted"/>
<evidence type="ECO:0000313" key="10">
    <source>
        <dbReference type="EMBL" id="KAF2008399.1"/>
    </source>
</evidence>
<dbReference type="RefSeq" id="XP_033376738.1">
    <property type="nucleotide sequence ID" value="XM_033525565.1"/>
</dbReference>
<evidence type="ECO:0000313" key="11">
    <source>
        <dbReference type="Proteomes" id="UP000799778"/>
    </source>
</evidence>
<dbReference type="PANTHER" id="PTHR47782:SF12">
    <property type="entry name" value="ZN(II)2CYS6 TRANSCRIPTION FACTOR (EUROFUNG)"/>
    <property type="match status" value="1"/>
</dbReference>
<dbReference type="GO" id="GO:0008270">
    <property type="term" value="F:zinc ion binding"/>
    <property type="evidence" value="ECO:0007669"/>
    <property type="project" value="InterPro"/>
</dbReference>
<feature type="region of interest" description="Disordered" evidence="8">
    <location>
        <begin position="65"/>
        <end position="112"/>
    </location>
</feature>
<dbReference type="InterPro" id="IPR036864">
    <property type="entry name" value="Zn2-C6_fun-type_DNA-bd_sf"/>
</dbReference>
<accession>A0A6A5X627</accession>
<reference evidence="10" key="1">
    <citation type="journal article" date="2020" name="Stud. Mycol.">
        <title>101 Dothideomycetes genomes: a test case for predicting lifestyles and emergence of pathogens.</title>
        <authorList>
            <person name="Haridas S."/>
            <person name="Albert R."/>
            <person name="Binder M."/>
            <person name="Bloem J."/>
            <person name="Labutti K."/>
            <person name="Salamov A."/>
            <person name="Andreopoulos B."/>
            <person name="Baker S."/>
            <person name="Barry K."/>
            <person name="Bills G."/>
            <person name="Bluhm B."/>
            <person name="Cannon C."/>
            <person name="Castanera R."/>
            <person name="Culley D."/>
            <person name="Daum C."/>
            <person name="Ezra D."/>
            <person name="Gonzalez J."/>
            <person name="Henrissat B."/>
            <person name="Kuo A."/>
            <person name="Liang C."/>
            <person name="Lipzen A."/>
            <person name="Lutzoni F."/>
            <person name="Magnuson J."/>
            <person name="Mondo S."/>
            <person name="Nolan M."/>
            <person name="Ohm R."/>
            <person name="Pangilinan J."/>
            <person name="Park H.-J."/>
            <person name="Ramirez L."/>
            <person name="Alfaro M."/>
            <person name="Sun H."/>
            <person name="Tritt A."/>
            <person name="Yoshinaga Y."/>
            <person name="Zwiers L.-H."/>
            <person name="Turgeon B."/>
            <person name="Goodwin S."/>
            <person name="Spatafora J."/>
            <person name="Crous P."/>
            <person name="Grigoriev I."/>
        </authorList>
    </citation>
    <scope>NUCLEOTIDE SEQUENCE</scope>
    <source>
        <strain evidence="10">CBS 175.79</strain>
    </source>
</reference>
<dbReference type="Proteomes" id="UP000799778">
    <property type="component" value="Unassembled WGS sequence"/>
</dbReference>
<keyword evidence="5" id="KW-0238">DNA-binding</keyword>
<dbReference type="Gene3D" id="4.10.240.10">
    <property type="entry name" value="Zn(2)-C6 fungal-type DNA-binding domain"/>
    <property type="match status" value="1"/>
</dbReference>
<dbReference type="InterPro" id="IPR001138">
    <property type="entry name" value="Zn2Cys6_DnaBD"/>
</dbReference>
<sequence length="712" mass="80662">MSEERDTQIPACQKCKLRKVRCNRQAPKCGNCTKANIACIIVDHITGQSYSRQYIAGLEDRERELRERVHQSGPVGERSSVTESSSAQVRSDAAESTPVDHPTGGTATSHNGFVGDGSGLGFLHIILSDSRWLHHRARILHQLANRPRITRPQHTSNSLPPMDEAQELIDNYLVRFHKSHAFLLRKDILDIFSRVYAPSTPSSMPPHSIASAQDYFRIFMIFAVSSTTRYRLGISAEHPYGYFLAAKKYLSEVPLIKDIDGIQNLLLVTRFGMYYHIGTSIWELSYLCMRQCIEWRLHVPSDQVVDAMQEQHHRRIFWECYALDRYSSGILGRPFAIRESEATVPLPVDVDDATIINSRPASLSTIQNASSSHPTELSCFVFHVKLRRISSRIHSTFYRGRAPHTKPGNEGVKATEFKTIGHIYTAFSDFHRELEAWRRTAPVFLVPRTLYEYTEWNDFLYEKDRLLLARGAMHNVSSRPYSVGGVTKEILTACYVSATRVICLYADLMGKGIITWTRSYFQVIFTAGLTVIYCLSLEVLKGPTEPEVSQRDPLETLMTCSKVLAFFKEKMPDAGPFAVVFDALKDECTKDRSVDLPLTTSSEVNEGEQLHARSHSQAFDHGDIHPNQFTFAPPSNVGPYENPLVNTGNSTNVDHFNFQETSEMLPYNEHSDQSMNLGLTGDMMQHLEAGMEDYAWGSINMDLSFWDQMSFE</sequence>